<keyword evidence="3" id="KW-1185">Reference proteome</keyword>
<keyword evidence="1" id="KW-0732">Signal</keyword>
<feature type="signal peptide" evidence="1">
    <location>
        <begin position="1"/>
        <end position="22"/>
    </location>
</feature>
<dbReference type="PROSITE" id="PS51257">
    <property type="entry name" value="PROKAR_LIPOPROTEIN"/>
    <property type="match status" value="1"/>
</dbReference>
<comment type="caution">
    <text evidence="2">The sequence shown here is derived from an EMBL/GenBank/DDBJ whole genome shotgun (WGS) entry which is preliminary data.</text>
</comment>
<accession>A0AAD9RPS7</accession>
<feature type="chain" id="PRO_5041995743" evidence="1">
    <location>
        <begin position="23"/>
        <end position="310"/>
    </location>
</feature>
<reference evidence="2" key="2">
    <citation type="journal article" date="2023" name="Commun. Biol.">
        <title>Intrasexual cuticular hydrocarbon dimorphism in a wasp sheds light on hydrocarbon biosynthesis genes in Hymenoptera.</title>
        <authorList>
            <person name="Moris V.C."/>
            <person name="Podsiadlowski L."/>
            <person name="Martin S."/>
            <person name="Oeyen J.P."/>
            <person name="Donath A."/>
            <person name="Petersen M."/>
            <person name="Wilbrandt J."/>
            <person name="Misof B."/>
            <person name="Liedtke D."/>
            <person name="Thamm M."/>
            <person name="Scheiner R."/>
            <person name="Schmitt T."/>
            <person name="Niehuis O."/>
        </authorList>
    </citation>
    <scope>NUCLEOTIDE SEQUENCE</scope>
    <source>
        <strain evidence="2">GBR_01_08_01A</strain>
    </source>
</reference>
<evidence type="ECO:0000256" key="1">
    <source>
        <dbReference type="SAM" id="SignalP"/>
    </source>
</evidence>
<reference evidence="2" key="1">
    <citation type="submission" date="2021-08" db="EMBL/GenBank/DDBJ databases">
        <authorList>
            <person name="Misof B."/>
            <person name="Oliver O."/>
            <person name="Podsiadlowski L."/>
            <person name="Donath A."/>
            <person name="Peters R."/>
            <person name="Mayer C."/>
            <person name="Rust J."/>
            <person name="Gunkel S."/>
            <person name="Lesny P."/>
            <person name="Martin S."/>
            <person name="Oeyen J.P."/>
            <person name="Petersen M."/>
            <person name="Panagiotis P."/>
            <person name="Wilbrandt J."/>
            <person name="Tanja T."/>
        </authorList>
    </citation>
    <scope>NUCLEOTIDE SEQUENCE</scope>
    <source>
        <strain evidence="2">GBR_01_08_01A</strain>
        <tissue evidence="2">Thorax + abdomen</tissue>
    </source>
</reference>
<dbReference type="Proteomes" id="UP001258017">
    <property type="component" value="Unassembled WGS sequence"/>
</dbReference>
<sequence>MAKLTIFLCLLIAVACVPSSQAGLFDSWGDRIHQAQEKVSKLVVDAIENFKKQVEAIKQHALDIAANLKKQGEEIMEGVNSKISDVLQGIDERLEKITGDAEGVDVTECTDMAKEIKTTGLTVLANASYCVVDKIDQASGYIEGINAASQGALQELIKINDKANECTANIKGIESSIKALACLGIAMKDATLAVTRKIPDVVINITKMGYLISTLIPSLSLCSATASIGVLIDEANAVMSSVEACVNEKIGDHFQTTVSTVSSTIGSTVQHIESTVASTLASTLGSTVEHIQSTVASTLGSTVGVVVDES</sequence>
<dbReference type="AlphaFoldDB" id="A0AAD9RPS7"/>
<evidence type="ECO:0000313" key="2">
    <source>
        <dbReference type="EMBL" id="KAK2583101.1"/>
    </source>
</evidence>
<evidence type="ECO:0000313" key="3">
    <source>
        <dbReference type="Proteomes" id="UP001258017"/>
    </source>
</evidence>
<dbReference type="Gene3D" id="1.20.120.20">
    <property type="entry name" value="Apolipoprotein"/>
    <property type="match status" value="1"/>
</dbReference>
<name>A0AAD9RPS7_9HYME</name>
<organism evidence="2 3">
    <name type="scientific">Odynerus spinipes</name>
    <dbReference type="NCBI Taxonomy" id="1348599"/>
    <lineage>
        <taxon>Eukaryota</taxon>
        <taxon>Metazoa</taxon>
        <taxon>Ecdysozoa</taxon>
        <taxon>Arthropoda</taxon>
        <taxon>Hexapoda</taxon>
        <taxon>Insecta</taxon>
        <taxon>Pterygota</taxon>
        <taxon>Neoptera</taxon>
        <taxon>Endopterygota</taxon>
        <taxon>Hymenoptera</taxon>
        <taxon>Apocrita</taxon>
        <taxon>Aculeata</taxon>
        <taxon>Vespoidea</taxon>
        <taxon>Vespidae</taxon>
        <taxon>Eumeninae</taxon>
        <taxon>Odynerus</taxon>
    </lineage>
</organism>
<dbReference type="EMBL" id="JAIFRP010000030">
    <property type="protein sequence ID" value="KAK2583101.1"/>
    <property type="molecule type" value="Genomic_DNA"/>
</dbReference>
<gene>
    <name evidence="2" type="ORF">KPH14_009128</name>
</gene>
<protein>
    <submittedName>
        <fullName evidence="2">Uncharacterized protein</fullName>
    </submittedName>
</protein>
<proteinExistence type="predicted"/>